<dbReference type="InterPro" id="IPR036291">
    <property type="entry name" value="NAD(P)-bd_dom_sf"/>
</dbReference>
<keyword evidence="3" id="KW-1185">Reference proteome</keyword>
<accession>A0A1Q8EB02</accession>
<organism evidence="2 3">
    <name type="scientific">Streptococcus cuniculi</name>
    <dbReference type="NCBI Taxonomy" id="1432788"/>
    <lineage>
        <taxon>Bacteria</taxon>
        <taxon>Bacillati</taxon>
        <taxon>Bacillota</taxon>
        <taxon>Bacilli</taxon>
        <taxon>Lactobacillales</taxon>
        <taxon>Streptococcaceae</taxon>
        <taxon>Streptococcus</taxon>
    </lineage>
</organism>
<dbReference type="InterPro" id="IPR003781">
    <property type="entry name" value="CoA-bd"/>
</dbReference>
<dbReference type="SMART" id="SM00881">
    <property type="entry name" value="CoA_binding"/>
    <property type="match status" value="1"/>
</dbReference>
<reference evidence="3" key="1">
    <citation type="submission" date="2016-12" db="EMBL/GenBank/DDBJ databases">
        <authorList>
            <person name="Gulvik C.A."/>
        </authorList>
    </citation>
    <scope>NUCLEOTIDE SEQUENCE [LARGE SCALE GENOMIC DNA]</scope>
    <source>
        <strain evidence="3">NED12-00049-6B</strain>
    </source>
</reference>
<feature type="domain" description="CoA-binding" evidence="1">
    <location>
        <begin position="16"/>
        <end position="110"/>
    </location>
</feature>
<dbReference type="SUPFAM" id="SSF51735">
    <property type="entry name" value="NAD(P)-binding Rossmann-fold domains"/>
    <property type="match status" value="1"/>
</dbReference>
<evidence type="ECO:0000259" key="1">
    <source>
        <dbReference type="SMART" id="SM00881"/>
    </source>
</evidence>
<dbReference type="EMBL" id="MSJM01000001">
    <property type="protein sequence ID" value="OLF48973.1"/>
    <property type="molecule type" value="Genomic_DNA"/>
</dbReference>
<dbReference type="OrthoDB" id="9804695at2"/>
<sequence length="146" mass="16238">MYEFQNPTDEQVKSYLANSKTIAVVGLSDKDDAVSKRVSKFMQDRGYQIIPVNPRLAGGEILGEKVYASLSDIPLAIDIVNVYRKSEFLADVAREFVTVDAQVFWAQLDLQSEEAAAILEAAGRTDVVMNRCIKREYVRLMEGGAS</sequence>
<evidence type="ECO:0000313" key="2">
    <source>
        <dbReference type="EMBL" id="OLF48973.1"/>
    </source>
</evidence>
<dbReference type="PANTHER" id="PTHR33303:SF2">
    <property type="entry name" value="COA-BINDING DOMAIN-CONTAINING PROTEIN"/>
    <property type="match status" value="1"/>
</dbReference>
<proteinExistence type="predicted"/>
<dbReference type="Pfam" id="PF13380">
    <property type="entry name" value="CoA_binding_2"/>
    <property type="match status" value="1"/>
</dbReference>
<name>A0A1Q8EB02_9STRE</name>
<evidence type="ECO:0000313" key="3">
    <source>
        <dbReference type="Proteomes" id="UP000186890"/>
    </source>
</evidence>
<comment type="caution">
    <text evidence="2">The sequence shown here is derived from an EMBL/GenBank/DDBJ whole genome shotgun (WGS) entry which is preliminary data.</text>
</comment>
<dbReference type="PANTHER" id="PTHR33303">
    <property type="entry name" value="CYTOPLASMIC PROTEIN-RELATED"/>
    <property type="match status" value="1"/>
</dbReference>
<dbReference type="AlphaFoldDB" id="A0A1Q8EB02"/>
<dbReference type="Proteomes" id="UP000186890">
    <property type="component" value="Unassembled WGS sequence"/>
</dbReference>
<gene>
    <name evidence="2" type="ORF">BU202_01430</name>
</gene>
<dbReference type="Gene3D" id="3.40.50.720">
    <property type="entry name" value="NAD(P)-binding Rossmann-like Domain"/>
    <property type="match status" value="1"/>
</dbReference>
<dbReference type="RefSeq" id="WP_075104016.1">
    <property type="nucleotide sequence ID" value="NZ_MSJM01000001.1"/>
</dbReference>
<protein>
    <submittedName>
        <fullName evidence="2">CoA-binding protein</fullName>
    </submittedName>
</protein>